<dbReference type="GO" id="GO:0019369">
    <property type="term" value="P:arachidonate metabolic process"/>
    <property type="evidence" value="ECO:0007669"/>
    <property type="project" value="TreeGrafter"/>
</dbReference>
<feature type="short sequence motif" description="DGA/G" evidence="8">
    <location>
        <begin position="936"/>
        <end position="938"/>
    </location>
</feature>
<dbReference type="Pfam" id="PF01734">
    <property type="entry name" value="Patatin"/>
    <property type="match status" value="1"/>
</dbReference>
<feature type="active site" description="Nucleophile" evidence="8">
    <location>
        <position position="768"/>
    </location>
</feature>
<evidence type="ECO:0000313" key="13">
    <source>
        <dbReference type="Proteomes" id="UP001286456"/>
    </source>
</evidence>
<dbReference type="GO" id="GO:0016042">
    <property type="term" value="P:lipid catabolic process"/>
    <property type="evidence" value="ECO:0007669"/>
    <property type="project" value="UniProtKB-UniRule"/>
</dbReference>
<protein>
    <submittedName>
        <fullName evidence="12">Acyl transferase/acyl hydrolase/lysophospholipase</fullName>
    </submittedName>
</protein>
<feature type="region of interest" description="Disordered" evidence="9">
    <location>
        <begin position="1099"/>
        <end position="1129"/>
    </location>
</feature>
<feature type="active site" description="Proton acceptor" evidence="8">
    <location>
        <position position="936"/>
    </location>
</feature>
<evidence type="ECO:0000256" key="2">
    <source>
        <dbReference type="ARBA" id="ARBA00022771"/>
    </source>
</evidence>
<name>A0AAE0IP78_9PEZI</name>
<dbReference type="PROSITE" id="PS51635">
    <property type="entry name" value="PNPLA"/>
    <property type="match status" value="1"/>
</dbReference>
<evidence type="ECO:0000259" key="11">
    <source>
        <dbReference type="PROSITE" id="PS51635"/>
    </source>
</evidence>
<keyword evidence="1" id="KW-0479">Metal-binding</keyword>
<sequence>MSPTGPIWSCTDCDKYLFCDLHWGDHLPHRQPKRTSSRPHQKIDGKLGATIMRVLQPPRLEELDRLHHENEITAWFGTSQLPILRDYGRLAELMIHQAQAVAPDERNHRAPSLVSFVGGTGAGKSTLIKLLIVLGQATASPAVSPDQAPVMGRTEVTTSTSEDVHLYQDPETAKTNRPILFADCEGLGGSEPQATKSRKTRQWLKTDKGEATGAPPSKPLEDRRALSERPLKWEKKDGEDRWSREYFVRHLYPRLLYTFSDAVVYVLGGSNHRTMRNAVLDLITWAEAAVRTSSNQPVLPVAIIVLNSSDNDISPHLWDVSTNTKHAVMDLGQINYEDTADELVRFAKSWPNSPDGTGIGTVEELALRYYSSIQIVRLPAKEQSGRMSIQAMRLRSCISDACEEARKARVESRMLLDVEELQVYFQDALSHYARTLDEPFDFVQASFRHRPVSDDFSGNVLRLALNVTDATKGIRPSLARDPERAFYEVGYVVASSIMLNSTRHHNKGNSAELFAQYAGHLKKAVQGYRDIWPCEFELNGHRCVNTRFGHAKGHQSRDGRPLAHGVYVCNVDWTTLEDNFRECVGILLTQLLVLLKSETLTWRTPTGPDATPQEHLSNSQKAAMRIHRERMLPNFLRRVTEQDGEPGSCPLSDQKSCLYCLAGKAEHPLPCGHIICQACVEASGEWTSWSRSEMAITKCPIGCLIQRRLYGHPWLVHLKPASTGARVMSLDGGGIRGIAELEVLLQIEQALGGKIPIQSFFDLIVGTSTGGLIALGLTAMNWTVPECIQRFETLCNDVFTKRSLAGGLHGHKLWLIWEACMLPSRYKTKPLENALKEAFTEELCLFGNPTRIDAQVFPTKVAVTATEDRSALRTHVLANYNYPAPEKRPGIVDYHFLRPDRRLDEIKVWEAARATSAAPAYFKPFLRPGSPGAYIDGALFHNNPAKIANEERKRLWPETDQPDILLSLGTGKPPETDHHRGTKRDRRAFTHMKTKIELLSARIDVDLDCDRAWGKFMSEIIAGTSQSEFGDQSGSSNYFRLNPDVSGELPKLDDKNKMGDFRLQVREWAEKREPANAIERVARQLIAASFYFETANRVSPQVEGDSEVVGKPDPGPLTASSVHNRFDPD</sequence>
<comment type="caution">
    <text evidence="12">The sequence shown here is derived from an EMBL/GenBank/DDBJ whole genome shotgun (WGS) entry which is preliminary data.</text>
</comment>
<proteinExistence type="predicted"/>
<dbReference type="EMBL" id="JAUEPO010000003">
    <property type="protein sequence ID" value="KAK3328585.1"/>
    <property type="molecule type" value="Genomic_DNA"/>
</dbReference>
<dbReference type="SUPFAM" id="SSF52151">
    <property type="entry name" value="FabD/lysophospholipase-like"/>
    <property type="match status" value="1"/>
</dbReference>
<evidence type="ECO:0000256" key="6">
    <source>
        <dbReference type="ARBA" id="ARBA00023098"/>
    </source>
</evidence>
<feature type="domain" description="RING-type" evidence="10">
    <location>
        <begin position="657"/>
        <end position="701"/>
    </location>
</feature>
<dbReference type="Proteomes" id="UP001286456">
    <property type="component" value="Unassembled WGS sequence"/>
</dbReference>
<dbReference type="PANTHER" id="PTHR24185">
    <property type="entry name" value="CALCIUM-INDEPENDENT PHOSPHOLIPASE A2-GAMMA"/>
    <property type="match status" value="1"/>
</dbReference>
<dbReference type="InterPro" id="IPR027417">
    <property type="entry name" value="P-loop_NTPase"/>
</dbReference>
<dbReference type="InterPro" id="IPR017907">
    <property type="entry name" value="Znf_RING_CS"/>
</dbReference>
<dbReference type="PROSITE" id="PS00518">
    <property type="entry name" value="ZF_RING_1"/>
    <property type="match status" value="1"/>
</dbReference>
<evidence type="ECO:0000256" key="3">
    <source>
        <dbReference type="ARBA" id="ARBA00022801"/>
    </source>
</evidence>
<dbReference type="CDD" id="cd07199">
    <property type="entry name" value="Pat17_PNPLA8_PNPLA9_like"/>
    <property type="match status" value="1"/>
</dbReference>
<dbReference type="InterPro" id="IPR002641">
    <property type="entry name" value="PNPLA_dom"/>
</dbReference>
<dbReference type="GO" id="GO:0046486">
    <property type="term" value="P:glycerolipid metabolic process"/>
    <property type="evidence" value="ECO:0007669"/>
    <property type="project" value="UniProtKB-ARBA"/>
</dbReference>
<evidence type="ECO:0000256" key="9">
    <source>
        <dbReference type="SAM" id="MobiDB-lite"/>
    </source>
</evidence>
<organism evidence="12 13">
    <name type="scientific">Cercophora scortea</name>
    <dbReference type="NCBI Taxonomy" id="314031"/>
    <lineage>
        <taxon>Eukaryota</taxon>
        <taxon>Fungi</taxon>
        <taxon>Dikarya</taxon>
        <taxon>Ascomycota</taxon>
        <taxon>Pezizomycotina</taxon>
        <taxon>Sordariomycetes</taxon>
        <taxon>Sordariomycetidae</taxon>
        <taxon>Sordariales</taxon>
        <taxon>Lasiosphaeriaceae</taxon>
        <taxon>Cercophora</taxon>
    </lineage>
</organism>
<dbReference type="GO" id="GO:0047499">
    <property type="term" value="F:calcium-independent phospholipase A2 activity"/>
    <property type="evidence" value="ECO:0007669"/>
    <property type="project" value="TreeGrafter"/>
</dbReference>
<dbReference type="Gene3D" id="3.40.50.300">
    <property type="entry name" value="P-loop containing nucleotide triphosphate hydrolases"/>
    <property type="match status" value="1"/>
</dbReference>
<dbReference type="GO" id="GO:0008270">
    <property type="term" value="F:zinc ion binding"/>
    <property type="evidence" value="ECO:0007669"/>
    <property type="project" value="UniProtKB-KW"/>
</dbReference>
<dbReference type="AlphaFoldDB" id="A0AAE0IP78"/>
<dbReference type="Gene3D" id="3.40.1090.10">
    <property type="entry name" value="Cytosolic phospholipase A2 catalytic domain"/>
    <property type="match status" value="1"/>
</dbReference>
<dbReference type="PROSITE" id="PS50089">
    <property type="entry name" value="ZF_RING_2"/>
    <property type="match status" value="1"/>
</dbReference>
<feature type="region of interest" description="Disordered" evidence="9">
    <location>
        <begin position="142"/>
        <end position="162"/>
    </location>
</feature>
<evidence type="ECO:0000256" key="8">
    <source>
        <dbReference type="PROSITE-ProRule" id="PRU01161"/>
    </source>
</evidence>
<dbReference type="InterPro" id="IPR001841">
    <property type="entry name" value="Znf_RING"/>
</dbReference>
<evidence type="ECO:0000256" key="5">
    <source>
        <dbReference type="ARBA" id="ARBA00022963"/>
    </source>
</evidence>
<evidence type="ECO:0000259" key="10">
    <source>
        <dbReference type="PROSITE" id="PS50089"/>
    </source>
</evidence>
<evidence type="ECO:0000256" key="7">
    <source>
        <dbReference type="PROSITE-ProRule" id="PRU00175"/>
    </source>
</evidence>
<feature type="domain" description="PNPLA" evidence="11">
    <location>
        <begin position="728"/>
        <end position="949"/>
    </location>
</feature>
<feature type="region of interest" description="Disordered" evidence="9">
    <location>
        <begin position="185"/>
        <end position="225"/>
    </location>
</feature>
<evidence type="ECO:0000313" key="12">
    <source>
        <dbReference type="EMBL" id="KAK3328585.1"/>
    </source>
</evidence>
<keyword evidence="3 8" id="KW-0378">Hydrolase</keyword>
<dbReference type="GO" id="GO:0016020">
    <property type="term" value="C:membrane"/>
    <property type="evidence" value="ECO:0007669"/>
    <property type="project" value="TreeGrafter"/>
</dbReference>
<dbReference type="GO" id="GO:0016740">
    <property type="term" value="F:transferase activity"/>
    <property type="evidence" value="ECO:0007669"/>
    <property type="project" value="UniProtKB-KW"/>
</dbReference>
<reference evidence="12" key="2">
    <citation type="submission" date="2023-06" db="EMBL/GenBank/DDBJ databases">
        <authorList>
            <consortium name="Lawrence Berkeley National Laboratory"/>
            <person name="Haridas S."/>
            <person name="Hensen N."/>
            <person name="Bonometti L."/>
            <person name="Westerberg I."/>
            <person name="Brannstrom I.O."/>
            <person name="Guillou S."/>
            <person name="Cros-Aarteil S."/>
            <person name="Calhoun S."/>
            <person name="Kuo A."/>
            <person name="Mondo S."/>
            <person name="Pangilinan J."/>
            <person name="Riley R."/>
            <person name="Labutti K."/>
            <person name="Andreopoulos B."/>
            <person name="Lipzen A."/>
            <person name="Chen C."/>
            <person name="Yanf M."/>
            <person name="Daum C."/>
            <person name="Ng V."/>
            <person name="Clum A."/>
            <person name="Steindorff A."/>
            <person name="Ohm R."/>
            <person name="Martin F."/>
            <person name="Silar P."/>
            <person name="Natvig D."/>
            <person name="Lalanne C."/>
            <person name="Gautier V."/>
            <person name="Ament-Velasquez S.L."/>
            <person name="Kruys A."/>
            <person name="Hutchinson M.I."/>
            <person name="Powell A.J."/>
            <person name="Barry K."/>
            <person name="Miller A.N."/>
            <person name="Grigoriev I.V."/>
            <person name="Debuchy R."/>
            <person name="Gladieux P."/>
            <person name="Thoren M.H."/>
            <person name="Johannesson H."/>
        </authorList>
    </citation>
    <scope>NUCLEOTIDE SEQUENCE</scope>
    <source>
        <strain evidence="12">SMH4131-1</strain>
    </source>
</reference>
<dbReference type="SUPFAM" id="SSF52540">
    <property type="entry name" value="P-loop containing nucleoside triphosphate hydrolases"/>
    <property type="match status" value="1"/>
</dbReference>
<keyword evidence="13" id="KW-1185">Reference proteome</keyword>
<gene>
    <name evidence="12" type="ORF">B0T19DRAFT_356823</name>
</gene>
<dbReference type="InterPro" id="IPR016035">
    <property type="entry name" value="Acyl_Trfase/lysoPLipase"/>
</dbReference>
<dbReference type="PANTHER" id="PTHR24185:SF1">
    <property type="entry name" value="CALCIUM-INDEPENDENT PHOSPHOLIPASE A2-GAMMA"/>
    <property type="match status" value="1"/>
</dbReference>
<keyword evidence="2 7" id="KW-0863">Zinc-finger</keyword>
<reference evidence="12" key="1">
    <citation type="journal article" date="2023" name="Mol. Phylogenet. Evol.">
        <title>Genome-scale phylogeny and comparative genomics of the fungal order Sordariales.</title>
        <authorList>
            <person name="Hensen N."/>
            <person name="Bonometti L."/>
            <person name="Westerberg I."/>
            <person name="Brannstrom I.O."/>
            <person name="Guillou S."/>
            <person name="Cros-Aarteil S."/>
            <person name="Calhoun S."/>
            <person name="Haridas S."/>
            <person name="Kuo A."/>
            <person name="Mondo S."/>
            <person name="Pangilinan J."/>
            <person name="Riley R."/>
            <person name="LaButti K."/>
            <person name="Andreopoulos B."/>
            <person name="Lipzen A."/>
            <person name="Chen C."/>
            <person name="Yan M."/>
            <person name="Daum C."/>
            <person name="Ng V."/>
            <person name="Clum A."/>
            <person name="Steindorff A."/>
            <person name="Ohm R.A."/>
            <person name="Martin F."/>
            <person name="Silar P."/>
            <person name="Natvig D.O."/>
            <person name="Lalanne C."/>
            <person name="Gautier V."/>
            <person name="Ament-Velasquez S.L."/>
            <person name="Kruys A."/>
            <person name="Hutchinson M.I."/>
            <person name="Powell A.J."/>
            <person name="Barry K."/>
            <person name="Miller A.N."/>
            <person name="Grigoriev I.V."/>
            <person name="Debuchy R."/>
            <person name="Gladieux P."/>
            <person name="Hiltunen Thoren M."/>
            <person name="Johannesson H."/>
        </authorList>
    </citation>
    <scope>NUCLEOTIDE SEQUENCE</scope>
    <source>
        <strain evidence="12">SMH4131-1</strain>
    </source>
</reference>
<keyword evidence="12" id="KW-0808">Transferase</keyword>
<evidence type="ECO:0000256" key="1">
    <source>
        <dbReference type="ARBA" id="ARBA00022723"/>
    </source>
</evidence>
<keyword evidence="4" id="KW-0862">Zinc</keyword>
<evidence type="ECO:0000256" key="4">
    <source>
        <dbReference type="ARBA" id="ARBA00022833"/>
    </source>
</evidence>
<feature type="short sequence motif" description="GXGXXG" evidence="8">
    <location>
        <begin position="732"/>
        <end position="737"/>
    </location>
</feature>
<accession>A0AAE0IP78</accession>
<keyword evidence="6 8" id="KW-0443">Lipid metabolism</keyword>
<feature type="short sequence motif" description="GXSXG" evidence="8">
    <location>
        <begin position="766"/>
        <end position="770"/>
    </location>
</feature>
<keyword evidence="5 8" id="KW-0442">Lipid degradation</keyword>